<dbReference type="Pfam" id="PF00717">
    <property type="entry name" value="Peptidase_S24"/>
    <property type="match status" value="1"/>
</dbReference>
<dbReference type="Gene3D" id="2.10.109.10">
    <property type="entry name" value="Umud Fragment, subunit A"/>
    <property type="match status" value="1"/>
</dbReference>
<dbReference type="InterPro" id="IPR039418">
    <property type="entry name" value="LexA-like"/>
</dbReference>
<protein>
    <submittedName>
        <fullName evidence="2">Peptidase S24-like protein</fullName>
    </submittedName>
</protein>
<sequence>MSLSRFKIGLAIVRGRSMLPTYQDGDRLLVLYGARPRPGRVHLVQLPPSPAGPRPLAVKRVRGETPDGWWVESDNPAEGTDSRTVGAIASCGMVAAVIGGRPLPRRPLGRRAE</sequence>
<dbReference type="AlphaFoldDB" id="A0A542EF45"/>
<evidence type="ECO:0000259" key="1">
    <source>
        <dbReference type="Pfam" id="PF00717"/>
    </source>
</evidence>
<dbReference type="InterPro" id="IPR015927">
    <property type="entry name" value="Peptidase_S24_S26A/B/C"/>
</dbReference>
<dbReference type="OrthoDB" id="1467636at2"/>
<feature type="domain" description="Peptidase S24/S26A/S26B/S26C" evidence="1">
    <location>
        <begin position="10"/>
        <end position="87"/>
    </location>
</feature>
<dbReference type="CDD" id="cd06529">
    <property type="entry name" value="S24_LexA-like"/>
    <property type="match status" value="1"/>
</dbReference>
<evidence type="ECO:0000313" key="3">
    <source>
        <dbReference type="Proteomes" id="UP000320806"/>
    </source>
</evidence>
<gene>
    <name evidence="2" type="ORF">FB459_1312</name>
</gene>
<dbReference type="SUPFAM" id="SSF51306">
    <property type="entry name" value="LexA/Signal peptidase"/>
    <property type="match status" value="1"/>
</dbReference>
<reference evidence="2 3" key="1">
    <citation type="submission" date="2019-06" db="EMBL/GenBank/DDBJ databases">
        <title>Sequencing the genomes of 1000 actinobacteria strains.</title>
        <authorList>
            <person name="Klenk H.-P."/>
        </authorList>
    </citation>
    <scope>NUCLEOTIDE SEQUENCE [LARGE SCALE GENOMIC DNA]</scope>
    <source>
        <strain evidence="2 3">DSM 19828</strain>
    </source>
</reference>
<dbReference type="Proteomes" id="UP000320806">
    <property type="component" value="Unassembled WGS sequence"/>
</dbReference>
<dbReference type="InterPro" id="IPR036286">
    <property type="entry name" value="LexA/Signal_pep-like_sf"/>
</dbReference>
<dbReference type="RefSeq" id="WP_141927846.1">
    <property type="nucleotide sequence ID" value="NZ_BAABCI010000002.1"/>
</dbReference>
<evidence type="ECO:0000313" key="2">
    <source>
        <dbReference type="EMBL" id="TQJ13876.1"/>
    </source>
</evidence>
<organism evidence="2 3">
    <name type="scientific">Yimella lutea</name>
    <dbReference type="NCBI Taxonomy" id="587872"/>
    <lineage>
        <taxon>Bacteria</taxon>
        <taxon>Bacillati</taxon>
        <taxon>Actinomycetota</taxon>
        <taxon>Actinomycetes</taxon>
        <taxon>Micrococcales</taxon>
        <taxon>Dermacoccaceae</taxon>
        <taxon>Yimella</taxon>
    </lineage>
</organism>
<name>A0A542EF45_9MICO</name>
<comment type="caution">
    <text evidence="2">The sequence shown here is derived from an EMBL/GenBank/DDBJ whole genome shotgun (WGS) entry which is preliminary data.</text>
</comment>
<dbReference type="EMBL" id="VFMO01000001">
    <property type="protein sequence ID" value="TQJ13876.1"/>
    <property type="molecule type" value="Genomic_DNA"/>
</dbReference>
<accession>A0A542EF45</accession>
<keyword evidence="3" id="KW-1185">Reference proteome</keyword>
<proteinExistence type="predicted"/>